<dbReference type="SUPFAM" id="SSF55008">
    <property type="entry name" value="HMA, heavy metal-associated domain"/>
    <property type="match status" value="1"/>
</dbReference>
<dbReference type="InterPro" id="IPR006121">
    <property type="entry name" value="HMA_dom"/>
</dbReference>
<dbReference type="AlphaFoldDB" id="C0PAY4"/>
<name>C0PAY4_MAIZE</name>
<dbReference type="CDD" id="cd00371">
    <property type="entry name" value="HMA"/>
    <property type="match status" value="1"/>
</dbReference>
<dbReference type="InterPro" id="IPR036163">
    <property type="entry name" value="HMA_dom_sf"/>
</dbReference>
<organism evidence="2">
    <name type="scientific">Zea mays</name>
    <name type="common">Maize</name>
    <dbReference type="NCBI Taxonomy" id="4577"/>
    <lineage>
        <taxon>Eukaryota</taxon>
        <taxon>Viridiplantae</taxon>
        <taxon>Streptophyta</taxon>
        <taxon>Embryophyta</taxon>
        <taxon>Tracheophyta</taxon>
        <taxon>Spermatophyta</taxon>
        <taxon>Magnoliopsida</taxon>
        <taxon>Liliopsida</taxon>
        <taxon>Poales</taxon>
        <taxon>Poaceae</taxon>
        <taxon>PACMAD clade</taxon>
        <taxon>Panicoideae</taxon>
        <taxon>Andropogonodae</taxon>
        <taxon>Andropogoneae</taxon>
        <taxon>Tripsacinae</taxon>
        <taxon>Zea</taxon>
    </lineage>
</organism>
<accession>C0PAY4</accession>
<dbReference type="ExpressionAtlas" id="C0PAY4">
    <property type="expression patterns" value="baseline"/>
</dbReference>
<evidence type="ECO:0000256" key="1">
    <source>
        <dbReference type="SAM" id="MobiDB-lite"/>
    </source>
</evidence>
<feature type="region of interest" description="Disordered" evidence="1">
    <location>
        <begin position="85"/>
        <end position="106"/>
    </location>
</feature>
<protein>
    <recommendedName>
        <fullName evidence="3">HMA domain-containing protein</fullName>
    </recommendedName>
</protein>
<reference evidence="2" key="1">
    <citation type="journal article" date="2009" name="PLoS Genet.">
        <title>Sequencing, mapping, and analysis of 27,455 maize full-length cDNAs.</title>
        <authorList>
            <person name="Soderlund C."/>
            <person name="Descour A."/>
            <person name="Kudrna D."/>
            <person name="Bomhoff M."/>
            <person name="Boyd L."/>
            <person name="Currie J."/>
            <person name="Angelova A."/>
            <person name="Collura K."/>
            <person name="Wissotski M."/>
            <person name="Ashley E."/>
            <person name="Morrow D."/>
            <person name="Fernandes J."/>
            <person name="Walbot V."/>
            <person name="Yu Y."/>
        </authorList>
    </citation>
    <scope>NUCLEOTIDE SEQUENCE</scope>
    <source>
        <strain evidence="2">B73</strain>
    </source>
</reference>
<dbReference type="EMBL" id="BT065453">
    <property type="protein sequence ID" value="ACN31329.1"/>
    <property type="molecule type" value="mRNA"/>
</dbReference>
<sequence>MGGTLEYLSDLLGGGGGGGRRRYKKRKQFQTVELKVRMDCDGCEMKVRNALSSMKGMHIFFIRFYSGEIQQPAANCFVASPCLRPSSDHHRHQGCTPWRSTASSTR</sequence>
<evidence type="ECO:0000313" key="2">
    <source>
        <dbReference type="EMBL" id="ACN31329.1"/>
    </source>
</evidence>
<dbReference type="Gene3D" id="3.30.70.100">
    <property type="match status" value="1"/>
</dbReference>
<proteinExistence type="evidence at transcript level"/>
<evidence type="ECO:0008006" key="3">
    <source>
        <dbReference type="Google" id="ProtNLM"/>
    </source>
</evidence>
<dbReference type="GO" id="GO:0046872">
    <property type="term" value="F:metal ion binding"/>
    <property type="evidence" value="ECO:0007669"/>
    <property type="project" value="InterPro"/>
</dbReference>